<dbReference type="CDD" id="cd03230">
    <property type="entry name" value="ABC_DR_subfamily_A"/>
    <property type="match status" value="1"/>
</dbReference>
<dbReference type="SUPFAM" id="SSF52540">
    <property type="entry name" value="P-loop containing nucleoside triphosphate hydrolases"/>
    <property type="match status" value="1"/>
</dbReference>
<dbReference type="InterPro" id="IPR003439">
    <property type="entry name" value="ABC_transporter-like_ATP-bd"/>
</dbReference>
<dbReference type="EMBL" id="NRGR01000008">
    <property type="protein sequence ID" value="PCC40252.1"/>
    <property type="molecule type" value="Genomic_DNA"/>
</dbReference>
<name>A0A2A3YKH5_9MICO</name>
<keyword evidence="2" id="KW-0547">Nucleotide-binding</keyword>
<protein>
    <recommendedName>
        <fullName evidence="5">ABC transporter domain-containing protein</fullName>
    </recommendedName>
</protein>
<evidence type="ECO:0000256" key="2">
    <source>
        <dbReference type="ARBA" id="ARBA00022741"/>
    </source>
</evidence>
<dbReference type="GO" id="GO:0016887">
    <property type="term" value="F:ATP hydrolysis activity"/>
    <property type="evidence" value="ECO:0007669"/>
    <property type="project" value="InterPro"/>
</dbReference>
<proteinExistence type="predicted"/>
<dbReference type="PANTHER" id="PTHR42939:SF1">
    <property type="entry name" value="ABC TRANSPORTER ATP-BINDING PROTEIN ALBC-RELATED"/>
    <property type="match status" value="1"/>
</dbReference>
<evidence type="ECO:0000256" key="1">
    <source>
        <dbReference type="ARBA" id="ARBA00022448"/>
    </source>
</evidence>
<dbReference type="SMART" id="SM00382">
    <property type="entry name" value="AAA"/>
    <property type="match status" value="1"/>
</dbReference>
<keyword evidence="7" id="KW-1185">Reference proteome</keyword>
<accession>A0A2A3YKH5</accession>
<feature type="domain" description="ABC transporter" evidence="5">
    <location>
        <begin position="31"/>
        <end position="258"/>
    </location>
</feature>
<keyword evidence="3" id="KW-0067">ATP-binding</keyword>
<sequence length="332" mass="35286">MPPEPHGGLDPLALGADETPSDAVRAEELSVQLPSLGRPYSAPLRAVHELSLSVPTGQVTALVGHNGAGKTTTLRTLIGALPFSAGRLEVLGTEMGPARVAMPSGVAVVPDAPAYPPRWTARQVARAHSATAARFDHARFDAYLTDHRVPVDRPLSGFSRGQLTQLTIAAALAQHPRLLILDEPFARLDPLARTELVDELRDLMALGDRTILLSTHDLEGMDRFVDHLVVLAQGRTALEGDVETLREEFLVLEQAGTGNTSDDAHGLEPLIGPVTTGDTTRGLVHLDEAAGLPPGAHLRRPGMSELVTHWLRAASPPDRASSTATTSRRGTA</sequence>
<dbReference type="OrthoDB" id="9804819at2"/>
<keyword evidence="1" id="KW-0813">Transport</keyword>
<gene>
    <name evidence="6" type="ORF">CIK66_05395</name>
</gene>
<dbReference type="Proteomes" id="UP000218598">
    <property type="component" value="Unassembled WGS sequence"/>
</dbReference>
<evidence type="ECO:0000256" key="3">
    <source>
        <dbReference type="ARBA" id="ARBA00022840"/>
    </source>
</evidence>
<evidence type="ECO:0000259" key="5">
    <source>
        <dbReference type="PROSITE" id="PS50893"/>
    </source>
</evidence>
<dbReference type="Gene3D" id="3.40.50.300">
    <property type="entry name" value="P-loop containing nucleotide triphosphate hydrolases"/>
    <property type="match status" value="1"/>
</dbReference>
<evidence type="ECO:0000313" key="7">
    <source>
        <dbReference type="Proteomes" id="UP000218598"/>
    </source>
</evidence>
<organism evidence="6 7">
    <name type="scientific">Brachybacterium alimentarium</name>
    <dbReference type="NCBI Taxonomy" id="47845"/>
    <lineage>
        <taxon>Bacteria</taxon>
        <taxon>Bacillati</taxon>
        <taxon>Actinomycetota</taxon>
        <taxon>Actinomycetes</taxon>
        <taxon>Micrococcales</taxon>
        <taxon>Dermabacteraceae</taxon>
        <taxon>Brachybacterium</taxon>
    </lineage>
</organism>
<dbReference type="Pfam" id="PF00005">
    <property type="entry name" value="ABC_tran"/>
    <property type="match status" value="1"/>
</dbReference>
<dbReference type="InterPro" id="IPR003593">
    <property type="entry name" value="AAA+_ATPase"/>
</dbReference>
<dbReference type="PANTHER" id="PTHR42939">
    <property type="entry name" value="ABC TRANSPORTER ATP-BINDING PROTEIN ALBC-RELATED"/>
    <property type="match status" value="1"/>
</dbReference>
<dbReference type="GO" id="GO:0005524">
    <property type="term" value="F:ATP binding"/>
    <property type="evidence" value="ECO:0007669"/>
    <property type="project" value="UniProtKB-KW"/>
</dbReference>
<evidence type="ECO:0000313" key="6">
    <source>
        <dbReference type="EMBL" id="PCC40252.1"/>
    </source>
</evidence>
<dbReference type="InterPro" id="IPR027417">
    <property type="entry name" value="P-loop_NTPase"/>
</dbReference>
<dbReference type="PROSITE" id="PS50893">
    <property type="entry name" value="ABC_TRANSPORTER_2"/>
    <property type="match status" value="1"/>
</dbReference>
<dbReference type="AlphaFoldDB" id="A0A2A3YKH5"/>
<dbReference type="InterPro" id="IPR051782">
    <property type="entry name" value="ABC_Transporter_VariousFunc"/>
</dbReference>
<comment type="caution">
    <text evidence="6">The sequence shown here is derived from an EMBL/GenBank/DDBJ whole genome shotgun (WGS) entry which is preliminary data.</text>
</comment>
<reference evidence="6 7" key="1">
    <citation type="journal article" date="2017" name="Elife">
        <title>Extensive horizontal gene transfer in cheese-associated bacteria.</title>
        <authorList>
            <person name="Bonham K.S."/>
            <person name="Wolfe B.E."/>
            <person name="Dutton R.J."/>
        </authorList>
    </citation>
    <scope>NUCLEOTIDE SEQUENCE [LARGE SCALE GENOMIC DNA]</scope>
    <source>
        <strain evidence="6 7">341_9</strain>
    </source>
</reference>
<evidence type="ECO:0000256" key="4">
    <source>
        <dbReference type="SAM" id="MobiDB-lite"/>
    </source>
</evidence>
<feature type="region of interest" description="Disordered" evidence="4">
    <location>
        <begin position="313"/>
        <end position="332"/>
    </location>
</feature>